<dbReference type="AlphaFoldDB" id="A0A7T7XN41"/>
<dbReference type="Pfam" id="PF13200">
    <property type="entry name" value="DUF4015"/>
    <property type="match status" value="1"/>
</dbReference>
<proteinExistence type="predicted"/>
<dbReference type="KEGG" id="bhc:JFL75_20530"/>
<dbReference type="InterPro" id="IPR025275">
    <property type="entry name" value="DUF4015"/>
</dbReference>
<dbReference type="Gene3D" id="2.130.10.10">
    <property type="entry name" value="YVTN repeat-like/Quinoprotein amine dehydrogenase"/>
    <property type="match status" value="1"/>
</dbReference>
<dbReference type="Gene3D" id="3.20.20.80">
    <property type="entry name" value="Glycosidases"/>
    <property type="match status" value="1"/>
</dbReference>
<feature type="region of interest" description="Disordered" evidence="1">
    <location>
        <begin position="479"/>
        <end position="499"/>
    </location>
</feature>
<sequence length="736" mass="83721">MAMYRDGFRTASKRNAVLYIALLVFCIAVPGKTAAQTASSAGPWTYLAGTEKGLYGINRYGIPSALWNGGEVRKILKTDSYWALLTDQGILVSQDLRVWEPRNEGLPVKTIKVYETGEKSFIRLVQEIKDLEIHPADPDIMVCAVKDAVFLSRDAGKTWRNLRMPAYRTNGIKAVAAAGMPELTVFLSHSTYGIHYIQPDKPNASWTELNGGLEKLETTNNPDEISDMAAVPGAETGSELYVSQTFRGRVYRLDWETKTFAMIWSDAGDFGTVDSLNAGRDSLTFIRDGSITELDRISLQTKDRQDYSAAIERSAAALGTELTAFYTVPNPLQPRSEGLSFSELWLLRDEDSRLSPRLDLADKKDGLYLPVNHAMDPVSLRPYLEVIEERDLNMVVIDMKDDYGRLRFTPKNPELAKKGRVFWPVDLENLVKTMKDRDIYMVARIVVFKDPELAKKEGGKFAVWDAAVNQPWAGYYETRRPVPDPSAEPEQPGPLLREIRPDPADPAYEIVRTYYDERWVDPYSEEVWEYTAALAQELCERGFDEIQFDYIRFPTDGINLGSAQYRWRDPGMDMESAMLSFLRHVRSRIDAPISIDIYGANGWYRTGARTGQEVELLAPYVDVICPMYYPSHFEQDFLAQSPPELRPYRIYYQGTQRTDRIARGRVIVRPYVQAFFLNVSYDRQYYNLDYVRRQVEGVRDAGNPGITYWNNSGRYGDIPFPGDFDSTGTKTPASQR</sequence>
<evidence type="ECO:0000256" key="1">
    <source>
        <dbReference type="SAM" id="MobiDB-lite"/>
    </source>
</evidence>
<evidence type="ECO:0000259" key="2">
    <source>
        <dbReference type="Pfam" id="PF13200"/>
    </source>
</evidence>
<feature type="domain" description="DUF4015" evidence="2">
    <location>
        <begin position="366"/>
        <end position="715"/>
    </location>
</feature>
<evidence type="ECO:0000313" key="4">
    <source>
        <dbReference type="Proteomes" id="UP000595917"/>
    </source>
</evidence>
<gene>
    <name evidence="3" type="ORF">JFL75_20530</name>
</gene>
<keyword evidence="4" id="KW-1185">Reference proteome</keyword>
<dbReference type="InterPro" id="IPR015943">
    <property type="entry name" value="WD40/YVTN_repeat-like_dom_sf"/>
</dbReference>
<organism evidence="3 4">
    <name type="scientific">Breznakiella homolactica</name>
    <dbReference type="NCBI Taxonomy" id="2798577"/>
    <lineage>
        <taxon>Bacteria</taxon>
        <taxon>Pseudomonadati</taxon>
        <taxon>Spirochaetota</taxon>
        <taxon>Spirochaetia</taxon>
        <taxon>Spirochaetales</taxon>
        <taxon>Breznakiellaceae</taxon>
        <taxon>Breznakiella</taxon>
    </lineage>
</organism>
<evidence type="ECO:0000313" key="3">
    <source>
        <dbReference type="EMBL" id="QQO09283.1"/>
    </source>
</evidence>
<dbReference type="SUPFAM" id="SSF110296">
    <property type="entry name" value="Oligoxyloglucan reducing end-specific cellobiohydrolase"/>
    <property type="match status" value="1"/>
</dbReference>
<dbReference type="SUPFAM" id="SSF51445">
    <property type="entry name" value="(Trans)glycosidases"/>
    <property type="match status" value="1"/>
</dbReference>
<protein>
    <recommendedName>
        <fullName evidence="2">DUF4015 domain-containing protein</fullName>
    </recommendedName>
</protein>
<dbReference type="Proteomes" id="UP000595917">
    <property type="component" value="Chromosome"/>
</dbReference>
<name>A0A7T7XN41_9SPIR</name>
<dbReference type="InterPro" id="IPR017853">
    <property type="entry name" value="GH"/>
</dbReference>
<reference evidence="3" key="1">
    <citation type="submission" date="2021-01" db="EMBL/GenBank/DDBJ databases">
        <title>Description of Breznakiella homolactica.</title>
        <authorList>
            <person name="Song Y."/>
            <person name="Brune A."/>
        </authorList>
    </citation>
    <scope>NUCLEOTIDE SEQUENCE</scope>
    <source>
        <strain evidence="3">RmG30</strain>
    </source>
</reference>
<dbReference type="EMBL" id="CP067089">
    <property type="protein sequence ID" value="QQO09283.1"/>
    <property type="molecule type" value="Genomic_DNA"/>
</dbReference>
<accession>A0A7T7XN41</accession>